<keyword evidence="6 15" id="KW-0812">Transmembrane</keyword>
<sequence>LSLSLSPQPFPENPNKTRGIRVVYISGTGAPPMRATENRRLLEDNPQARSARPSGRANENPTASAELAPVQFNSTSMAVTALVLLSALFFLGFFSIYARRFFAAHHDDHHPSTTHRRPRRARMPPYRGRFGFPSSSAAPGLDPLALRALPILSYSAAATAKDKEQAGCAVCLSEFEEEETVKAIPSCGHVFHPGCIDAWLLRHGSCPLCRSTKLFELSSVADVHLRQVRGGDSAGGEQLMMGREVTAEVEVAVVERGTGSELETGQGMGKKLIRLGRSHSWCCRTEQGAARLSRSRTM</sequence>
<comment type="pathway">
    <text evidence="3">Protein modification; protein ubiquitination.</text>
</comment>
<accession>A0A1D1ZH83</accession>
<evidence type="ECO:0000256" key="12">
    <source>
        <dbReference type="ARBA" id="ARBA00023136"/>
    </source>
</evidence>
<keyword evidence="9" id="KW-0833">Ubl conjugation pathway</keyword>
<keyword evidence="8 13" id="KW-0863">Zinc-finger</keyword>
<dbReference type="CDD" id="cd16454">
    <property type="entry name" value="RING-H2_PA-TM-RING"/>
    <property type="match status" value="1"/>
</dbReference>
<keyword evidence="5" id="KW-0808">Transferase</keyword>
<dbReference type="SUPFAM" id="SSF57850">
    <property type="entry name" value="RING/U-box"/>
    <property type="match status" value="1"/>
</dbReference>
<evidence type="ECO:0000259" key="16">
    <source>
        <dbReference type="PROSITE" id="PS50089"/>
    </source>
</evidence>
<evidence type="ECO:0000256" key="5">
    <source>
        <dbReference type="ARBA" id="ARBA00022679"/>
    </source>
</evidence>
<feature type="non-terminal residue" evidence="17">
    <location>
        <position position="1"/>
    </location>
</feature>
<dbReference type="GO" id="GO:0008270">
    <property type="term" value="F:zinc ion binding"/>
    <property type="evidence" value="ECO:0007669"/>
    <property type="project" value="UniProtKB-KW"/>
</dbReference>
<gene>
    <name evidence="17" type="primary">ATL57</name>
    <name evidence="17" type="ORF">g.43272</name>
</gene>
<evidence type="ECO:0000256" key="15">
    <source>
        <dbReference type="SAM" id="Phobius"/>
    </source>
</evidence>
<feature type="domain" description="RING-type" evidence="16">
    <location>
        <begin position="168"/>
        <end position="210"/>
    </location>
</feature>
<comment type="subcellular location">
    <subcellularLocation>
        <location evidence="2">Membrane</location>
        <topology evidence="2">Single-pass membrane protein</topology>
    </subcellularLocation>
</comment>
<dbReference type="EMBL" id="GDJX01001709">
    <property type="protein sequence ID" value="JAT66227.1"/>
    <property type="molecule type" value="Transcribed_RNA"/>
</dbReference>
<dbReference type="SMART" id="SM00184">
    <property type="entry name" value="RING"/>
    <property type="match status" value="1"/>
</dbReference>
<dbReference type="PROSITE" id="PS50089">
    <property type="entry name" value="ZF_RING_2"/>
    <property type="match status" value="1"/>
</dbReference>
<dbReference type="InterPro" id="IPR044600">
    <property type="entry name" value="ATL1/ATL16-like"/>
</dbReference>
<feature type="region of interest" description="Disordered" evidence="14">
    <location>
        <begin position="28"/>
        <end position="63"/>
    </location>
</feature>
<keyword evidence="7" id="KW-0479">Metal-binding</keyword>
<protein>
    <recommendedName>
        <fullName evidence="4">RING-type E3 ubiquitin transferase</fullName>
        <ecNumber evidence="4">2.3.2.27</ecNumber>
    </recommendedName>
</protein>
<evidence type="ECO:0000256" key="4">
    <source>
        <dbReference type="ARBA" id="ARBA00012483"/>
    </source>
</evidence>
<evidence type="ECO:0000313" key="17">
    <source>
        <dbReference type="EMBL" id="JAT66227.1"/>
    </source>
</evidence>
<dbReference type="PANTHER" id="PTHR46913:SF1">
    <property type="entry name" value="RING-H2 FINGER PROTEIN ATL16"/>
    <property type="match status" value="1"/>
</dbReference>
<dbReference type="InterPro" id="IPR001841">
    <property type="entry name" value="Znf_RING"/>
</dbReference>
<organism evidence="17">
    <name type="scientific">Anthurium amnicola</name>
    <dbReference type="NCBI Taxonomy" id="1678845"/>
    <lineage>
        <taxon>Eukaryota</taxon>
        <taxon>Viridiplantae</taxon>
        <taxon>Streptophyta</taxon>
        <taxon>Embryophyta</taxon>
        <taxon>Tracheophyta</taxon>
        <taxon>Spermatophyta</taxon>
        <taxon>Magnoliopsida</taxon>
        <taxon>Liliopsida</taxon>
        <taxon>Araceae</taxon>
        <taxon>Pothoideae</taxon>
        <taxon>Potheae</taxon>
        <taxon>Anthurium</taxon>
    </lineage>
</organism>
<proteinExistence type="predicted"/>
<name>A0A1D1ZH83_9ARAE</name>
<keyword evidence="10" id="KW-0862">Zinc</keyword>
<dbReference type="InterPro" id="IPR013083">
    <property type="entry name" value="Znf_RING/FYVE/PHD"/>
</dbReference>
<evidence type="ECO:0000256" key="7">
    <source>
        <dbReference type="ARBA" id="ARBA00022723"/>
    </source>
</evidence>
<dbReference type="GO" id="GO:0016567">
    <property type="term" value="P:protein ubiquitination"/>
    <property type="evidence" value="ECO:0007669"/>
    <property type="project" value="InterPro"/>
</dbReference>
<dbReference type="Gene3D" id="3.30.40.10">
    <property type="entry name" value="Zinc/RING finger domain, C3HC4 (zinc finger)"/>
    <property type="match status" value="1"/>
</dbReference>
<evidence type="ECO:0000256" key="6">
    <source>
        <dbReference type="ARBA" id="ARBA00022692"/>
    </source>
</evidence>
<feature type="transmembrane region" description="Helical" evidence="15">
    <location>
        <begin position="77"/>
        <end position="98"/>
    </location>
</feature>
<evidence type="ECO:0000256" key="2">
    <source>
        <dbReference type="ARBA" id="ARBA00004167"/>
    </source>
</evidence>
<evidence type="ECO:0000256" key="11">
    <source>
        <dbReference type="ARBA" id="ARBA00022989"/>
    </source>
</evidence>
<dbReference type="GO" id="GO:0016020">
    <property type="term" value="C:membrane"/>
    <property type="evidence" value="ECO:0007669"/>
    <property type="project" value="UniProtKB-SubCell"/>
</dbReference>
<dbReference type="GO" id="GO:0061630">
    <property type="term" value="F:ubiquitin protein ligase activity"/>
    <property type="evidence" value="ECO:0007669"/>
    <property type="project" value="UniProtKB-EC"/>
</dbReference>
<dbReference type="FunFam" id="3.30.40.10:FF:000187">
    <property type="entry name" value="E3 ubiquitin-protein ligase ATL6"/>
    <property type="match status" value="1"/>
</dbReference>
<evidence type="ECO:0000256" key="1">
    <source>
        <dbReference type="ARBA" id="ARBA00000900"/>
    </source>
</evidence>
<evidence type="ECO:0000256" key="8">
    <source>
        <dbReference type="ARBA" id="ARBA00022771"/>
    </source>
</evidence>
<evidence type="ECO:0000256" key="3">
    <source>
        <dbReference type="ARBA" id="ARBA00004906"/>
    </source>
</evidence>
<dbReference type="EC" id="2.3.2.27" evidence="4"/>
<reference evidence="17" key="1">
    <citation type="submission" date="2015-07" db="EMBL/GenBank/DDBJ databases">
        <title>Transcriptome Assembly of Anthurium amnicola.</title>
        <authorList>
            <person name="Suzuki J."/>
        </authorList>
    </citation>
    <scope>NUCLEOTIDE SEQUENCE</scope>
</reference>
<dbReference type="AlphaFoldDB" id="A0A1D1ZH83"/>
<dbReference type="Pfam" id="PF13639">
    <property type="entry name" value="zf-RING_2"/>
    <property type="match status" value="1"/>
</dbReference>
<evidence type="ECO:0000256" key="13">
    <source>
        <dbReference type="PROSITE-ProRule" id="PRU00175"/>
    </source>
</evidence>
<evidence type="ECO:0000256" key="10">
    <source>
        <dbReference type="ARBA" id="ARBA00022833"/>
    </source>
</evidence>
<keyword evidence="11 15" id="KW-1133">Transmembrane helix</keyword>
<comment type="catalytic activity">
    <reaction evidence="1">
        <text>S-ubiquitinyl-[E2 ubiquitin-conjugating enzyme]-L-cysteine + [acceptor protein]-L-lysine = [E2 ubiquitin-conjugating enzyme]-L-cysteine + N(6)-ubiquitinyl-[acceptor protein]-L-lysine.</text>
        <dbReference type="EC" id="2.3.2.27"/>
    </reaction>
</comment>
<evidence type="ECO:0000256" key="9">
    <source>
        <dbReference type="ARBA" id="ARBA00022786"/>
    </source>
</evidence>
<dbReference type="PANTHER" id="PTHR46913">
    <property type="entry name" value="RING-H2 FINGER PROTEIN ATL16"/>
    <property type="match status" value="1"/>
</dbReference>
<keyword evidence="12 15" id="KW-0472">Membrane</keyword>
<evidence type="ECO:0000256" key="14">
    <source>
        <dbReference type="SAM" id="MobiDB-lite"/>
    </source>
</evidence>